<gene>
    <name evidence="2" type="ORF">AWB76_04087</name>
</gene>
<evidence type="ECO:0000313" key="2">
    <source>
        <dbReference type="EMBL" id="SAK68322.1"/>
    </source>
</evidence>
<dbReference type="AlphaFoldDB" id="A0A158BE40"/>
<organism evidence="2 3">
    <name type="scientific">Caballeronia temeraria</name>
    <dbReference type="NCBI Taxonomy" id="1777137"/>
    <lineage>
        <taxon>Bacteria</taxon>
        <taxon>Pseudomonadati</taxon>
        <taxon>Pseudomonadota</taxon>
        <taxon>Betaproteobacteria</taxon>
        <taxon>Burkholderiales</taxon>
        <taxon>Burkholderiaceae</taxon>
        <taxon>Caballeronia</taxon>
    </lineage>
</organism>
<name>A0A158BE40_9BURK</name>
<reference evidence="3" key="1">
    <citation type="submission" date="2016-01" db="EMBL/GenBank/DDBJ databases">
        <authorList>
            <person name="Peeters Charlotte."/>
        </authorList>
    </citation>
    <scope>NUCLEOTIDE SEQUENCE [LARGE SCALE GENOMIC DNA]</scope>
</reference>
<dbReference type="Proteomes" id="UP000054624">
    <property type="component" value="Unassembled WGS sequence"/>
</dbReference>
<keyword evidence="3" id="KW-1185">Reference proteome</keyword>
<keyword evidence="1" id="KW-0812">Transmembrane</keyword>
<protein>
    <submittedName>
        <fullName evidence="2">Uncharacterized protein</fullName>
    </submittedName>
</protein>
<feature type="transmembrane region" description="Helical" evidence="1">
    <location>
        <begin position="6"/>
        <end position="24"/>
    </location>
</feature>
<sequence>MPKIEWKSAAIGAVAVYAFLWYRAKKASTTSS</sequence>
<dbReference type="STRING" id="1777137.AWB76_04087"/>
<accession>A0A158BE40</accession>
<evidence type="ECO:0000256" key="1">
    <source>
        <dbReference type="SAM" id="Phobius"/>
    </source>
</evidence>
<dbReference type="EMBL" id="FCOI02000013">
    <property type="protein sequence ID" value="SAK68322.1"/>
    <property type="molecule type" value="Genomic_DNA"/>
</dbReference>
<proteinExistence type="predicted"/>
<keyword evidence="1" id="KW-0472">Membrane</keyword>
<evidence type="ECO:0000313" key="3">
    <source>
        <dbReference type="Proteomes" id="UP000054624"/>
    </source>
</evidence>
<keyword evidence="1" id="KW-1133">Transmembrane helix</keyword>